<dbReference type="OrthoDB" id="7066556at2"/>
<comment type="similarity">
    <text evidence="3">Belongs to the Nudix hydrolase family. NudK subfamily.</text>
</comment>
<accession>A0A193LBW3</accession>
<keyword evidence="10" id="KW-1185">Reference proteome</keyword>
<comment type="catalytic activity">
    <reaction evidence="1">
        <text>GDP-alpha-D-mannose + H2O = alpha-D-mannose 1-phosphate + GMP + 2 H(+)</text>
        <dbReference type="Rhea" id="RHEA:27978"/>
        <dbReference type="ChEBI" id="CHEBI:15377"/>
        <dbReference type="ChEBI" id="CHEBI:15378"/>
        <dbReference type="ChEBI" id="CHEBI:57527"/>
        <dbReference type="ChEBI" id="CHEBI:58115"/>
        <dbReference type="ChEBI" id="CHEBI:58409"/>
    </reaction>
</comment>
<dbReference type="InterPro" id="IPR020084">
    <property type="entry name" value="NUDIX_hydrolase_CS"/>
</dbReference>
<dbReference type="InterPro" id="IPR000086">
    <property type="entry name" value="NUDIX_hydrolase_dom"/>
</dbReference>
<sequence>MNWKRLSSRIVFDNPWITVREDKVINPGGGRNDYGHVHFKNRAIAVLPLANNGDTWLVGQDRYTLGEYSWELPMGGGPLDEPPLLAAQRELREETGLTAADWREYMKLHTSNSVTDEVAYVFIARELEQGATEFEQTENIAVRRLPLADAIAEAQQGLITDAISVAALLKSVEFLPVTTPP</sequence>
<gene>
    <name evidence="9" type="ORF">BA177_00665</name>
</gene>
<feature type="domain" description="Nudix hydrolase" evidence="8">
    <location>
        <begin position="39"/>
        <end position="167"/>
    </location>
</feature>
<dbReference type="AlphaFoldDB" id="A0A193LBW3"/>
<dbReference type="InterPro" id="IPR015797">
    <property type="entry name" value="NUDIX_hydrolase-like_dom_sf"/>
</dbReference>
<evidence type="ECO:0000256" key="2">
    <source>
        <dbReference type="ARBA" id="ARBA00001946"/>
    </source>
</evidence>
<dbReference type="SUPFAM" id="SSF55811">
    <property type="entry name" value="Nudix"/>
    <property type="match status" value="1"/>
</dbReference>
<keyword evidence="5" id="KW-0378">Hydrolase</keyword>
<dbReference type="PROSITE" id="PS51462">
    <property type="entry name" value="NUDIX"/>
    <property type="match status" value="1"/>
</dbReference>
<dbReference type="Proteomes" id="UP000092695">
    <property type="component" value="Chromosome"/>
</dbReference>
<dbReference type="STRING" id="1548547.BA177_00665"/>
<dbReference type="GO" id="GO:0019693">
    <property type="term" value="P:ribose phosphate metabolic process"/>
    <property type="evidence" value="ECO:0007669"/>
    <property type="project" value="TreeGrafter"/>
</dbReference>
<evidence type="ECO:0000256" key="7">
    <source>
        <dbReference type="ARBA" id="ARBA00032272"/>
    </source>
</evidence>
<dbReference type="PANTHER" id="PTHR11839">
    <property type="entry name" value="UDP/ADP-SUGAR PYROPHOSPHATASE"/>
    <property type="match status" value="1"/>
</dbReference>
<evidence type="ECO:0000313" key="10">
    <source>
        <dbReference type="Proteomes" id="UP000092695"/>
    </source>
</evidence>
<dbReference type="PROSITE" id="PS00893">
    <property type="entry name" value="NUDIX_BOX"/>
    <property type="match status" value="1"/>
</dbReference>
<evidence type="ECO:0000256" key="3">
    <source>
        <dbReference type="ARBA" id="ARBA00007275"/>
    </source>
</evidence>
<evidence type="ECO:0000259" key="8">
    <source>
        <dbReference type="PROSITE" id="PS51462"/>
    </source>
</evidence>
<reference evidence="9 10" key="1">
    <citation type="submission" date="2016-06" db="EMBL/GenBank/DDBJ databases">
        <title>Complete genome sequence of a deep-branching marine Gamma Proteobacterium Woeseia oceani type strain XK5.</title>
        <authorList>
            <person name="Mu D."/>
            <person name="Du Z."/>
        </authorList>
    </citation>
    <scope>NUCLEOTIDE SEQUENCE [LARGE SCALE GENOMIC DNA]</scope>
    <source>
        <strain evidence="9 10">XK5</strain>
    </source>
</reference>
<evidence type="ECO:0000256" key="5">
    <source>
        <dbReference type="ARBA" id="ARBA00022801"/>
    </source>
</evidence>
<dbReference type="PANTHER" id="PTHR11839:SF18">
    <property type="entry name" value="NUDIX HYDROLASE DOMAIN-CONTAINING PROTEIN"/>
    <property type="match status" value="1"/>
</dbReference>
<evidence type="ECO:0000256" key="6">
    <source>
        <dbReference type="ARBA" id="ARBA00032162"/>
    </source>
</evidence>
<evidence type="ECO:0000256" key="1">
    <source>
        <dbReference type="ARBA" id="ARBA00000847"/>
    </source>
</evidence>
<protein>
    <recommendedName>
        <fullName evidence="4">GDP-mannose pyrophosphatase</fullName>
    </recommendedName>
    <alternativeName>
        <fullName evidence="6">GDP-mannose hydrolase</fullName>
    </alternativeName>
    <alternativeName>
        <fullName evidence="7">GDPMK</fullName>
    </alternativeName>
</protein>
<dbReference type="KEGG" id="woc:BA177_00665"/>
<proteinExistence type="inferred from homology"/>
<dbReference type="GO" id="GO:0005829">
    <property type="term" value="C:cytosol"/>
    <property type="evidence" value="ECO:0007669"/>
    <property type="project" value="TreeGrafter"/>
</dbReference>
<dbReference type="Pfam" id="PF00293">
    <property type="entry name" value="NUDIX"/>
    <property type="match status" value="1"/>
</dbReference>
<dbReference type="GO" id="GO:0016787">
    <property type="term" value="F:hydrolase activity"/>
    <property type="evidence" value="ECO:0007669"/>
    <property type="project" value="UniProtKB-KW"/>
</dbReference>
<comment type="cofactor">
    <cofactor evidence="2">
        <name>Mg(2+)</name>
        <dbReference type="ChEBI" id="CHEBI:18420"/>
    </cofactor>
</comment>
<dbReference type="CDD" id="cd24161">
    <property type="entry name" value="NUDIX_ADPRase_Ndx2"/>
    <property type="match status" value="1"/>
</dbReference>
<evidence type="ECO:0000313" key="9">
    <source>
        <dbReference type="EMBL" id="ANO49926.1"/>
    </source>
</evidence>
<dbReference type="Gene3D" id="3.90.79.10">
    <property type="entry name" value="Nucleoside Triphosphate Pyrophosphohydrolase"/>
    <property type="match status" value="1"/>
</dbReference>
<organism evidence="9 10">
    <name type="scientific">Woeseia oceani</name>
    <dbReference type="NCBI Taxonomy" id="1548547"/>
    <lineage>
        <taxon>Bacteria</taxon>
        <taxon>Pseudomonadati</taxon>
        <taxon>Pseudomonadota</taxon>
        <taxon>Gammaproteobacteria</taxon>
        <taxon>Woeseiales</taxon>
        <taxon>Woeseiaceae</taxon>
        <taxon>Woeseia</taxon>
    </lineage>
</organism>
<dbReference type="GO" id="GO:0006753">
    <property type="term" value="P:nucleoside phosphate metabolic process"/>
    <property type="evidence" value="ECO:0007669"/>
    <property type="project" value="TreeGrafter"/>
</dbReference>
<name>A0A193LBW3_9GAMM</name>
<evidence type="ECO:0000256" key="4">
    <source>
        <dbReference type="ARBA" id="ARBA00016377"/>
    </source>
</evidence>
<dbReference type="RefSeq" id="WP_068611825.1">
    <property type="nucleotide sequence ID" value="NZ_CP016268.1"/>
</dbReference>
<dbReference type="EMBL" id="CP016268">
    <property type="protein sequence ID" value="ANO49926.1"/>
    <property type="molecule type" value="Genomic_DNA"/>
</dbReference>